<evidence type="ECO:0000256" key="2">
    <source>
        <dbReference type="ARBA" id="ARBA00008089"/>
    </source>
</evidence>
<keyword evidence="4 7" id="KW-0010">Activator</keyword>
<comment type="subcellular location">
    <subcellularLocation>
        <location evidence="1 7">Nucleus</location>
    </subcellularLocation>
</comment>
<dbReference type="GO" id="GO:0003712">
    <property type="term" value="F:transcription coregulator activity"/>
    <property type="evidence" value="ECO:0007669"/>
    <property type="project" value="InterPro"/>
</dbReference>
<evidence type="ECO:0000256" key="5">
    <source>
        <dbReference type="ARBA" id="ARBA00023163"/>
    </source>
</evidence>
<proteinExistence type="inferred from homology"/>
<dbReference type="InterPro" id="IPR011425">
    <property type="entry name" value="Med9"/>
</dbReference>
<organism evidence="9">
    <name type="scientific">Fonticula alba</name>
    <name type="common">Slime mold</name>
    <dbReference type="NCBI Taxonomy" id="691883"/>
    <lineage>
        <taxon>Eukaryota</taxon>
        <taxon>Rotosphaerida</taxon>
        <taxon>Fonticulaceae</taxon>
        <taxon>Fonticula</taxon>
    </lineage>
</organism>
<evidence type="ECO:0000256" key="6">
    <source>
        <dbReference type="ARBA" id="ARBA00023242"/>
    </source>
</evidence>
<evidence type="ECO:0000256" key="7">
    <source>
        <dbReference type="RuleBase" id="RU364145"/>
    </source>
</evidence>
<comment type="function">
    <text evidence="7">Component of the Mediator complex, a coactivator involved in the regulated transcription of nearly all RNA polymerase II-dependent genes. Mediator functions as a bridge to convey information from gene-specific regulatory proteins to the basal RNA polymerase II transcription machinery. Mediator is recruited to promoters by direct interactions with regulatory proteins and serves as a scaffold for the assembly of a functional preinitiation complex with RNA polymerase II and the general transcription factors.</text>
</comment>
<comment type="similarity">
    <text evidence="2 7">Belongs to the Mediator complex subunit 9 family.</text>
</comment>
<evidence type="ECO:0000256" key="1">
    <source>
        <dbReference type="ARBA" id="ARBA00004123"/>
    </source>
</evidence>
<dbReference type="OrthoDB" id="5528926at2759"/>
<evidence type="ECO:0000256" key="4">
    <source>
        <dbReference type="ARBA" id="ARBA00023159"/>
    </source>
</evidence>
<evidence type="ECO:0000313" key="9">
    <source>
        <dbReference type="EMBL" id="KCV72399.1"/>
    </source>
</evidence>
<reference evidence="9" key="1">
    <citation type="submission" date="2013-04" db="EMBL/GenBank/DDBJ databases">
        <title>The Genome Sequence of Fonticula alba ATCC 38817.</title>
        <authorList>
            <consortium name="The Broad Institute Genomics Platform"/>
            <person name="Russ C."/>
            <person name="Cuomo C."/>
            <person name="Burger G."/>
            <person name="Gray M.W."/>
            <person name="Holland P.W.H."/>
            <person name="King N."/>
            <person name="Lang F.B.F."/>
            <person name="Roger A.J."/>
            <person name="Ruiz-Trillo I."/>
            <person name="Brown M."/>
            <person name="Walker B."/>
            <person name="Young S."/>
            <person name="Zeng Q."/>
            <person name="Gargeya S."/>
            <person name="Fitzgerald M."/>
            <person name="Haas B."/>
            <person name="Abouelleil A."/>
            <person name="Allen A.W."/>
            <person name="Alvarado L."/>
            <person name="Arachchi H.M."/>
            <person name="Berlin A.M."/>
            <person name="Chapman S.B."/>
            <person name="Gainer-Dewar J."/>
            <person name="Goldberg J."/>
            <person name="Griggs A."/>
            <person name="Gujja S."/>
            <person name="Hansen M."/>
            <person name="Howarth C."/>
            <person name="Imamovic A."/>
            <person name="Ireland A."/>
            <person name="Larimer J."/>
            <person name="McCowan C."/>
            <person name="Murphy C."/>
            <person name="Pearson M."/>
            <person name="Poon T.W."/>
            <person name="Priest M."/>
            <person name="Roberts A."/>
            <person name="Saif S."/>
            <person name="Shea T."/>
            <person name="Sisk P."/>
            <person name="Sykes S."/>
            <person name="Wortman J."/>
            <person name="Nusbaum C."/>
            <person name="Birren B."/>
        </authorList>
    </citation>
    <scope>NUCLEOTIDE SEQUENCE [LARGE SCALE GENOMIC DNA]</scope>
    <source>
        <strain evidence="9">ATCC 38817</strain>
    </source>
</reference>
<gene>
    <name evidence="7" type="primary">MED9</name>
    <name evidence="9" type="ORF">H696_01794</name>
</gene>
<dbReference type="Proteomes" id="UP000030693">
    <property type="component" value="Unassembled WGS sequence"/>
</dbReference>
<sequence>MNPDTPIGAPHSSGLVTPREGLATPGSPGLTAVDAPPFDRAAFDFLPKLLDVVDSIENGLDPSEAEKSILIFLESLRRAKSIVEQLPGLEFDLPDQERLFQTACDQLFRKRAQLETFRQLPIFTGPADESEDSDLEDADLTEEDLNVSVAIGAPTPTPPSSDGDHDANTPLVDPPIDVAEGPAVDSSTAGGPSSDAPATNIAEDSLMTDAPEHN</sequence>
<dbReference type="EMBL" id="KB932202">
    <property type="protein sequence ID" value="KCV72399.1"/>
    <property type="molecule type" value="Genomic_DNA"/>
</dbReference>
<keyword evidence="5 7" id="KW-0804">Transcription</keyword>
<keyword evidence="3 7" id="KW-0805">Transcription regulation</keyword>
<accession>A0A058ZDD5</accession>
<dbReference type="GO" id="GO:0006357">
    <property type="term" value="P:regulation of transcription by RNA polymerase II"/>
    <property type="evidence" value="ECO:0007669"/>
    <property type="project" value="InterPro"/>
</dbReference>
<feature type="region of interest" description="Disordered" evidence="8">
    <location>
        <begin position="1"/>
        <end position="33"/>
    </location>
</feature>
<evidence type="ECO:0000256" key="3">
    <source>
        <dbReference type="ARBA" id="ARBA00023015"/>
    </source>
</evidence>
<evidence type="ECO:0000313" key="10">
    <source>
        <dbReference type="Proteomes" id="UP000030693"/>
    </source>
</evidence>
<protein>
    <recommendedName>
        <fullName evidence="7">Mediator of RNA polymerase II transcription subunit 9</fullName>
    </recommendedName>
    <alternativeName>
        <fullName evidence="7">Mediator complex subunit 9</fullName>
    </alternativeName>
</protein>
<comment type="subunit">
    <text evidence="7">Component of the Mediator complex.</text>
</comment>
<name>A0A058ZDD5_FONAL</name>
<dbReference type="Pfam" id="PF07544">
    <property type="entry name" value="Med9"/>
    <property type="match status" value="1"/>
</dbReference>
<dbReference type="RefSeq" id="XP_009493977.1">
    <property type="nucleotide sequence ID" value="XM_009495702.1"/>
</dbReference>
<dbReference type="GO" id="GO:0016592">
    <property type="term" value="C:mediator complex"/>
    <property type="evidence" value="ECO:0007669"/>
    <property type="project" value="InterPro"/>
</dbReference>
<keyword evidence="6 7" id="KW-0539">Nucleus</keyword>
<dbReference type="GeneID" id="20526519"/>
<evidence type="ECO:0000256" key="8">
    <source>
        <dbReference type="SAM" id="MobiDB-lite"/>
    </source>
</evidence>
<dbReference type="AlphaFoldDB" id="A0A058ZDD5"/>
<feature type="region of interest" description="Disordered" evidence="8">
    <location>
        <begin position="148"/>
        <end position="214"/>
    </location>
</feature>
<keyword evidence="10" id="KW-1185">Reference proteome</keyword>